<evidence type="ECO:0000313" key="4">
    <source>
        <dbReference type="EMBL" id="SKB04946.1"/>
    </source>
</evidence>
<accession>A0A1T4YT87</accession>
<feature type="transmembrane region" description="Helical" evidence="3">
    <location>
        <begin position="266"/>
        <end position="287"/>
    </location>
</feature>
<keyword evidence="3" id="KW-0472">Membrane</keyword>
<feature type="compositionally biased region" description="Low complexity" evidence="2">
    <location>
        <begin position="30"/>
        <end position="43"/>
    </location>
</feature>
<evidence type="ECO:0000313" key="5">
    <source>
        <dbReference type="Proteomes" id="UP000190774"/>
    </source>
</evidence>
<keyword evidence="3" id="KW-1133">Transmembrane helix</keyword>
<feature type="compositionally biased region" description="Pro residues" evidence="2">
    <location>
        <begin position="44"/>
        <end position="54"/>
    </location>
</feature>
<dbReference type="InterPro" id="IPR011066">
    <property type="entry name" value="MscS_channel_C_sf"/>
</dbReference>
<dbReference type="Proteomes" id="UP000190774">
    <property type="component" value="Unassembled WGS sequence"/>
</dbReference>
<evidence type="ECO:0000256" key="1">
    <source>
        <dbReference type="SAM" id="Coils"/>
    </source>
</evidence>
<feature type="region of interest" description="Disordered" evidence="2">
    <location>
        <begin position="30"/>
        <end position="58"/>
    </location>
</feature>
<name>A0A1T4YT87_9BACT</name>
<feature type="transmembrane region" description="Helical" evidence="3">
    <location>
        <begin position="308"/>
        <end position="326"/>
    </location>
</feature>
<reference evidence="5" key="1">
    <citation type="submission" date="2017-02" db="EMBL/GenBank/DDBJ databases">
        <authorList>
            <person name="Varghese N."/>
            <person name="Submissions S."/>
        </authorList>
    </citation>
    <scope>NUCLEOTIDE SEQUENCE [LARGE SCALE GENOMIC DNA]</scope>
    <source>
        <strain evidence="5">ATCC 700200</strain>
    </source>
</reference>
<dbReference type="GO" id="GO:0016020">
    <property type="term" value="C:membrane"/>
    <property type="evidence" value="ECO:0007669"/>
    <property type="project" value="InterPro"/>
</dbReference>
<sequence>MALMLLWLLPAQAQEVKSVEGKAKLVETTAPPAAVETPATAPAVPTPPTSPPGVVPLEPEPDKASTLISLLNTKAALRKSLEEQRRRLRAETTESGKEAIQAEITRLEKRTQEVDRDFNVLVTGADSLRDLSLRANEAPVKLQDELGQFLSPVFADLRELTRRPREVRALQDELGRLNAEEKQALDALKEVETTQADLGTEVKADSPVRAELKATSLRWQTRLDEVRNRIAVVKHQLKELDASGTTFWSELGGQVKNFVFVRAVNISLALLVFLVVLFGVRTAYYYAFKFVPVRKYEKLSFSARVLDVVHEGGSIVLAAVCALLVLYARGDWLLGGLALIAIGGLIMTAKSGIGRYLKELQFLLNLGSVREGERVTINGVPWRVGKIHMFTQLTNSVIGGPGLRLPLEELSGMVSRPGALDEPWFPFPKRSWVLLGGTTMAQITDLTPDHVEIVYGGGLKRWIPLADFMGMDVAGLSGGFARSITLGLDYRHQAQAPHEIPELLKADVRAALLETMREDELVNVIVEFEAAADSSLNFLIVGVFAGSQAPNYPGLTRVMQRAALESATRHGWDIPFPQMVVHKASDE</sequence>
<gene>
    <name evidence="4" type="ORF">SAMN02745166_04166</name>
</gene>
<feature type="transmembrane region" description="Helical" evidence="3">
    <location>
        <begin position="332"/>
        <end position="349"/>
    </location>
</feature>
<dbReference type="SUPFAM" id="SSF82689">
    <property type="entry name" value="Mechanosensitive channel protein MscS (YggB), C-terminal domain"/>
    <property type="match status" value="1"/>
</dbReference>
<organism evidence="4 5">
    <name type="scientific">Prosthecobacter debontii</name>
    <dbReference type="NCBI Taxonomy" id="48467"/>
    <lineage>
        <taxon>Bacteria</taxon>
        <taxon>Pseudomonadati</taxon>
        <taxon>Verrucomicrobiota</taxon>
        <taxon>Verrucomicrobiia</taxon>
        <taxon>Verrucomicrobiales</taxon>
        <taxon>Verrucomicrobiaceae</taxon>
        <taxon>Prosthecobacter</taxon>
    </lineage>
</organism>
<evidence type="ECO:0000256" key="2">
    <source>
        <dbReference type="SAM" id="MobiDB-lite"/>
    </source>
</evidence>
<feature type="coiled-coil region" evidence="1">
    <location>
        <begin position="67"/>
        <end position="117"/>
    </location>
</feature>
<evidence type="ECO:0000256" key="3">
    <source>
        <dbReference type="SAM" id="Phobius"/>
    </source>
</evidence>
<dbReference type="EMBL" id="FUYE01000017">
    <property type="protein sequence ID" value="SKB04946.1"/>
    <property type="molecule type" value="Genomic_DNA"/>
</dbReference>
<keyword evidence="1" id="KW-0175">Coiled coil</keyword>
<protein>
    <submittedName>
        <fullName evidence="4">Uncharacterized protein</fullName>
    </submittedName>
</protein>
<keyword evidence="5" id="KW-1185">Reference proteome</keyword>
<keyword evidence="3" id="KW-0812">Transmembrane</keyword>
<feature type="coiled-coil region" evidence="1">
    <location>
        <begin position="167"/>
        <end position="197"/>
    </location>
</feature>
<dbReference type="STRING" id="48467.SAMN02745166_04166"/>
<proteinExistence type="predicted"/>
<dbReference type="AlphaFoldDB" id="A0A1T4YT87"/>